<dbReference type="EC" id="1.1.1.95" evidence="7"/>
<organism evidence="7 8">
    <name type="scientific">Lutibaculum baratangense AMV1</name>
    <dbReference type="NCBI Taxonomy" id="631454"/>
    <lineage>
        <taxon>Bacteria</taxon>
        <taxon>Pseudomonadati</taxon>
        <taxon>Pseudomonadota</taxon>
        <taxon>Alphaproteobacteria</taxon>
        <taxon>Hyphomicrobiales</taxon>
        <taxon>Tepidamorphaceae</taxon>
        <taxon>Lutibaculum</taxon>
    </lineage>
</organism>
<evidence type="ECO:0000313" key="8">
    <source>
        <dbReference type="Proteomes" id="UP000017819"/>
    </source>
</evidence>
<keyword evidence="8" id="KW-1185">Reference proteome</keyword>
<dbReference type="RefSeq" id="WP_023433404.1">
    <property type="nucleotide sequence ID" value="NZ_AWXZ01000039.1"/>
</dbReference>
<dbReference type="Proteomes" id="UP000017819">
    <property type="component" value="Unassembled WGS sequence"/>
</dbReference>
<keyword evidence="2 4" id="KW-0560">Oxidoreductase</keyword>
<dbReference type="Pfam" id="PF02826">
    <property type="entry name" value="2-Hacid_dh_C"/>
    <property type="match status" value="1"/>
</dbReference>
<sequence>MSHLIVVLDPISPQRLEQMHGLLPDGFALETVASRDPAEQMAAAKRADFLVTGDLPVDAAMMRAGAAARLKGVHKWGVGYDSIDIDTAREVGIRVMRTTGSNARAVAETAVTLMLSVQRSIVSGHEGMLRGEWLKGAVGPRTFLLTGKTVGLVGLGFIGKNVAKLLRGFDCRILYTKPTKLPADEEREFGVEHADLQTLLRESDVVSLHCALTPETRWMMGKEQFAAMKDGAILINTARGGIVVEEDLADAVESGKLRGAGVDVFATEPPPAGNRLIGLPNVVVTPHIAAQATDNFDATVSRMFENIRRVAAGEPVPEIDHLV</sequence>
<dbReference type="Pfam" id="PF00389">
    <property type="entry name" value="2-Hacid_dh"/>
    <property type="match status" value="1"/>
</dbReference>
<dbReference type="EMBL" id="AWXZ01000039">
    <property type="protein sequence ID" value="ESR23218.1"/>
    <property type="molecule type" value="Genomic_DNA"/>
</dbReference>
<feature type="domain" description="D-isomer specific 2-hydroxyacid dehydrogenase catalytic" evidence="5">
    <location>
        <begin position="5"/>
        <end position="290"/>
    </location>
</feature>
<dbReference type="GO" id="GO:0051287">
    <property type="term" value="F:NAD binding"/>
    <property type="evidence" value="ECO:0007669"/>
    <property type="project" value="InterPro"/>
</dbReference>
<dbReference type="InterPro" id="IPR050223">
    <property type="entry name" value="D-isomer_2-hydroxyacid_DH"/>
</dbReference>
<dbReference type="GO" id="GO:0005829">
    <property type="term" value="C:cytosol"/>
    <property type="evidence" value="ECO:0007669"/>
    <property type="project" value="TreeGrafter"/>
</dbReference>
<dbReference type="SUPFAM" id="SSF51735">
    <property type="entry name" value="NAD(P)-binding Rossmann-fold domains"/>
    <property type="match status" value="1"/>
</dbReference>
<evidence type="ECO:0000259" key="6">
    <source>
        <dbReference type="Pfam" id="PF02826"/>
    </source>
</evidence>
<evidence type="ECO:0000259" key="5">
    <source>
        <dbReference type="Pfam" id="PF00389"/>
    </source>
</evidence>
<evidence type="ECO:0000256" key="3">
    <source>
        <dbReference type="ARBA" id="ARBA00023027"/>
    </source>
</evidence>
<proteinExistence type="inferred from homology"/>
<dbReference type="GO" id="GO:0030267">
    <property type="term" value="F:glyoxylate reductase (NADPH) activity"/>
    <property type="evidence" value="ECO:0007669"/>
    <property type="project" value="TreeGrafter"/>
</dbReference>
<dbReference type="STRING" id="631454.N177_3286"/>
<dbReference type="InterPro" id="IPR006139">
    <property type="entry name" value="D-isomer_2_OHA_DH_cat_dom"/>
</dbReference>
<dbReference type="PATRIC" id="fig|631454.5.peg.3246"/>
<protein>
    <submittedName>
        <fullName evidence="7">D-3-phosphoglycerate dehydrogenase</fullName>
        <ecNumber evidence="7">1.1.1.95</ecNumber>
    </submittedName>
</protein>
<comment type="similarity">
    <text evidence="1 4">Belongs to the D-isomer specific 2-hydroxyacid dehydrogenase family.</text>
</comment>
<dbReference type="PANTHER" id="PTHR10996">
    <property type="entry name" value="2-HYDROXYACID DEHYDROGENASE-RELATED"/>
    <property type="match status" value="1"/>
</dbReference>
<dbReference type="InterPro" id="IPR036291">
    <property type="entry name" value="NAD(P)-bd_dom_sf"/>
</dbReference>
<dbReference type="OrthoDB" id="9793626at2"/>
<dbReference type="InterPro" id="IPR006140">
    <property type="entry name" value="D-isomer_DH_NAD-bd"/>
</dbReference>
<dbReference type="CDD" id="cd12175">
    <property type="entry name" value="2-Hacid_dh_11"/>
    <property type="match status" value="1"/>
</dbReference>
<dbReference type="FunFam" id="3.40.50.720:FF:000203">
    <property type="entry name" value="D-3-phosphoglycerate dehydrogenase (SerA)"/>
    <property type="match status" value="1"/>
</dbReference>
<dbReference type="Gene3D" id="3.40.50.720">
    <property type="entry name" value="NAD(P)-binding Rossmann-like Domain"/>
    <property type="match status" value="2"/>
</dbReference>
<evidence type="ECO:0000256" key="4">
    <source>
        <dbReference type="RuleBase" id="RU003719"/>
    </source>
</evidence>
<evidence type="ECO:0000256" key="2">
    <source>
        <dbReference type="ARBA" id="ARBA00023002"/>
    </source>
</evidence>
<dbReference type="SUPFAM" id="SSF52283">
    <property type="entry name" value="Formate/glycerate dehydrogenase catalytic domain-like"/>
    <property type="match status" value="1"/>
</dbReference>
<dbReference type="GO" id="GO:0016618">
    <property type="term" value="F:hydroxypyruvate reductase [NAD(P)H] activity"/>
    <property type="evidence" value="ECO:0007669"/>
    <property type="project" value="TreeGrafter"/>
</dbReference>
<dbReference type="PANTHER" id="PTHR10996:SF264">
    <property type="entry name" value="HYPOTHETICAL D-ISOMER SPECIFIC 2-HYDROXYACID DEHYDROGENASE (EUROFUNG)"/>
    <property type="match status" value="1"/>
</dbReference>
<reference evidence="7 8" key="1">
    <citation type="journal article" date="2014" name="Genome Announc.">
        <title>Draft Genome Sequence of Lutibaculum baratangense Strain AMV1T, Isolated from a Mud Volcano in Andamans, India.</title>
        <authorList>
            <person name="Singh A."/>
            <person name="Sreenivas A."/>
            <person name="Sathyanarayana Reddy G."/>
            <person name="Pinnaka A.K."/>
            <person name="Shivaji S."/>
        </authorList>
    </citation>
    <scope>NUCLEOTIDE SEQUENCE [LARGE SCALE GENOMIC DNA]</scope>
    <source>
        <strain evidence="7 8">AMV1</strain>
    </source>
</reference>
<dbReference type="AlphaFoldDB" id="V4T9M7"/>
<gene>
    <name evidence="7" type="ORF">N177_3286</name>
</gene>
<feature type="domain" description="D-isomer specific 2-hydroxyacid dehydrogenase NAD-binding" evidence="6">
    <location>
        <begin position="111"/>
        <end position="289"/>
    </location>
</feature>
<accession>V4T9M7</accession>
<evidence type="ECO:0000313" key="7">
    <source>
        <dbReference type="EMBL" id="ESR23218.1"/>
    </source>
</evidence>
<comment type="caution">
    <text evidence="7">The sequence shown here is derived from an EMBL/GenBank/DDBJ whole genome shotgun (WGS) entry which is preliminary data.</text>
</comment>
<name>V4T9M7_9HYPH</name>
<dbReference type="eggNOG" id="COG1052">
    <property type="taxonomic scope" value="Bacteria"/>
</dbReference>
<evidence type="ECO:0000256" key="1">
    <source>
        <dbReference type="ARBA" id="ARBA00005854"/>
    </source>
</evidence>
<dbReference type="GO" id="GO:0004617">
    <property type="term" value="F:phosphoglycerate dehydrogenase activity"/>
    <property type="evidence" value="ECO:0007669"/>
    <property type="project" value="UniProtKB-EC"/>
</dbReference>
<dbReference type="PROSITE" id="PS00671">
    <property type="entry name" value="D_2_HYDROXYACID_DH_3"/>
    <property type="match status" value="1"/>
</dbReference>
<keyword evidence="3" id="KW-0520">NAD</keyword>
<dbReference type="InterPro" id="IPR029753">
    <property type="entry name" value="D-isomer_DH_CS"/>
</dbReference>